<protein>
    <recommendedName>
        <fullName evidence="4">Lipoprotein</fullName>
    </recommendedName>
</protein>
<feature type="region of interest" description="Disordered" evidence="1">
    <location>
        <begin position="90"/>
        <end position="122"/>
    </location>
</feature>
<reference evidence="2 3" key="1">
    <citation type="submission" date="2019-07" db="EMBL/GenBank/DDBJ databases">
        <title>Whole genome shotgun sequence of Microvirga aerophila NBRC 106136.</title>
        <authorList>
            <person name="Hosoyama A."/>
            <person name="Uohara A."/>
            <person name="Ohji S."/>
            <person name="Ichikawa N."/>
        </authorList>
    </citation>
    <scope>NUCLEOTIDE SEQUENCE [LARGE SCALE GENOMIC DNA]</scope>
    <source>
        <strain evidence="2 3">NBRC 106136</strain>
    </source>
</reference>
<feature type="compositionally biased region" description="Pro residues" evidence="1">
    <location>
        <begin position="110"/>
        <end position="122"/>
    </location>
</feature>
<evidence type="ECO:0000256" key="1">
    <source>
        <dbReference type="SAM" id="MobiDB-lite"/>
    </source>
</evidence>
<name>A0A512BZJ6_9HYPH</name>
<dbReference type="EMBL" id="BJYU01000103">
    <property type="protein sequence ID" value="GEO17389.1"/>
    <property type="molecule type" value="Genomic_DNA"/>
</dbReference>
<keyword evidence="3" id="KW-1185">Reference proteome</keyword>
<evidence type="ECO:0000313" key="3">
    <source>
        <dbReference type="Proteomes" id="UP000321085"/>
    </source>
</evidence>
<dbReference type="Proteomes" id="UP000321085">
    <property type="component" value="Unassembled WGS sequence"/>
</dbReference>
<dbReference type="PROSITE" id="PS51257">
    <property type="entry name" value="PROKAR_LIPOPROTEIN"/>
    <property type="match status" value="1"/>
</dbReference>
<accession>A0A512BZJ6</accession>
<evidence type="ECO:0000313" key="2">
    <source>
        <dbReference type="EMBL" id="GEO17389.1"/>
    </source>
</evidence>
<gene>
    <name evidence="2" type="ORF">MAE02_50850</name>
</gene>
<sequence length="122" mass="13814">MLRWSKRASPAATLITVATLLGGCVTGTEVSYSEYQYGRYGGTEHTYERNLYADPSRGIESERCRTVVRQRINSFGEEVVRRDRVCGPTGEIETAEPWDRRAPRFGYPNPVEPPPEDVPYVD</sequence>
<organism evidence="2 3">
    <name type="scientific">Microvirga aerophila</name>
    <dbReference type="NCBI Taxonomy" id="670291"/>
    <lineage>
        <taxon>Bacteria</taxon>
        <taxon>Pseudomonadati</taxon>
        <taxon>Pseudomonadota</taxon>
        <taxon>Alphaproteobacteria</taxon>
        <taxon>Hyphomicrobiales</taxon>
        <taxon>Methylobacteriaceae</taxon>
        <taxon>Microvirga</taxon>
    </lineage>
</organism>
<dbReference type="AlphaFoldDB" id="A0A512BZJ6"/>
<evidence type="ECO:0008006" key="4">
    <source>
        <dbReference type="Google" id="ProtNLM"/>
    </source>
</evidence>
<comment type="caution">
    <text evidence="2">The sequence shown here is derived from an EMBL/GenBank/DDBJ whole genome shotgun (WGS) entry which is preliminary data.</text>
</comment>
<proteinExistence type="predicted"/>